<dbReference type="Pfam" id="PF22516">
    <property type="entry name" value="PreP_C"/>
    <property type="match status" value="1"/>
</dbReference>
<sequence>MRVEELTAYELIEKKEIGDLSSTGYLLRHKKSGARIALLSNADENKVFCIGFRTPPENSTGVAHILEHSVLEGSRDFPVKDPFIELVKGSLNTFLNAMTYPDKTLYPVASCNHKDFANLMHVYLDAVFYPAIYREPRIFAQEGWHYEMQDARDELTINGVVYNEMKGAFSSPDDVLEREISTSLYPDTPYGVESGGDPDVIPQLTYEEFLDFHRKYYHPSNSYIYLYGDMDMAERLAWLDEAYLSHFDEIEVDSSVRLQRPFEKPVEVCRQYSVTDSEPLDHNAYLSCNIAAGDVLDREEYIAFSILDYALCSAQGAPLKQALLDAGIGEDVYSYYENGIRQPYFSIVAKNAQKEQKDDFLRIVQETLQKQCRDGLDKKALTAGLNYCEFKYREADYGSFPAGLMYGLQMMDSWLYDEKAPFLHIEAGDTYRILRDRVQGRYFEELIEKKLLLNPHRSLLILEPVRGLAERKEQELSERLAAYKASLTEEEIEKIVAATRDLREFQEQEDRPEDLAKIPLLKREDIRREVEPIVLEERSVDGILALYHAIPTNGISYFRLLFDCGAVSEELFPYIGILKAVIGLVDTGHYSYRELYTETDLLTGGLTPVTNQYTDARDFSRRKITFELKGKAFHQNLEDALRLAQEMLLKSDFSDTKRLAEILAELKSRMQSSMIGAGHTVASGRALSYLSETAALQEVLSGMDFYRLVERLTGNWEEEKELLPGRLQALEREIFCRENLMLDFIAQEEEQYERFAKGAAAFARELYPAPETSEPFRVRPEKKNEGYLSASQVQYVCRAGNFVQKGLAYTGALRILKGIFNNDYLWNNVRVKGGAYGCMCSFGKSGDSFLVSYRDPNLSRTIGVYEQAPDFVERFAGDERAMTQAVIGTISEMDTPLNPAARGLRALSLYLTCQSEEDLQRERDQVLDATAEDIRALAGHIRAILEADCLCVVGGEKKIREEKELFLTLEQLYQG</sequence>
<dbReference type="PANTHER" id="PTHR43016:SF13">
    <property type="entry name" value="PRESEQUENCE PROTEASE, MITOCHONDRIAL"/>
    <property type="match status" value="1"/>
</dbReference>
<dbReference type="Pfam" id="PF00675">
    <property type="entry name" value="Peptidase_M16"/>
    <property type="match status" value="1"/>
</dbReference>
<protein>
    <submittedName>
        <fullName evidence="3">Insulinase family protein</fullName>
    </submittedName>
</protein>
<proteinExistence type="predicted"/>
<dbReference type="GO" id="GO:0046872">
    <property type="term" value="F:metal ion binding"/>
    <property type="evidence" value="ECO:0007669"/>
    <property type="project" value="InterPro"/>
</dbReference>
<comment type="caution">
    <text evidence="3">The sequence shown here is derived from an EMBL/GenBank/DDBJ whole genome shotgun (WGS) entry which is preliminary data.</text>
</comment>
<gene>
    <name evidence="3" type="ORF">H9763_07150</name>
</gene>
<dbReference type="SMART" id="SM01264">
    <property type="entry name" value="M16C_associated"/>
    <property type="match status" value="1"/>
</dbReference>
<organism evidence="3 4">
    <name type="scientific">Candidatus Eisenbergiella merdigallinarum</name>
    <dbReference type="NCBI Taxonomy" id="2838552"/>
    <lineage>
        <taxon>Bacteria</taxon>
        <taxon>Bacillati</taxon>
        <taxon>Bacillota</taxon>
        <taxon>Clostridia</taxon>
        <taxon>Lachnospirales</taxon>
        <taxon>Lachnospiraceae</taxon>
        <taxon>Eisenbergiella</taxon>
    </lineage>
</organism>
<reference evidence="3" key="1">
    <citation type="journal article" date="2021" name="PeerJ">
        <title>Extensive microbial diversity within the chicken gut microbiome revealed by metagenomics and culture.</title>
        <authorList>
            <person name="Gilroy R."/>
            <person name="Ravi A."/>
            <person name="Getino M."/>
            <person name="Pursley I."/>
            <person name="Horton D.L."/>
            <person name="Alikhan N.F."/>
            <person name="Baker D."/>
            <person name="Gharbi K."/>
            <person name="Hall N."/>
            <person name="Watson M."/>
            <person name="Adriaenssens E.M."/>
            <person name="Foster-Nyarko E."/>
            <person name="Jarju S."/>
            <person name="Secka A."/>
            <person name="Antonio M."/>
            <person name="Oren A."/>
            <person name="Chaudhuri R.R."/>
            <person name="La Ragione R."/>
            <person name="Hildebrand F."/>
            <person name="Pallen M.J."/>
        </authorList>
    </citation>
    <scope>NUCLEOTIDE SEQUENCE</scope>
    <source>
        <strain evidence="3">USAMLcec3-2134</strain>
    </source>
</reference>
<evidence type="ECO:0000259" key="2">
    <source>
        <dbReference type="SMART" id="SM01264"/>
    </source>
</evidence>
<dbReference type="Proteomes" id="UP000886883">
    <property type="component" value="Unassembled WGS sequence"/>
</dbReference>
<dbReference type="FunFam" id="3.30.830.10:FF:000034">
    <property type="entry name" value="presequence protease 1, chloroplastic/mitochondrial"/>
    <property type="match status" value="1"/>
</dbReference>
<feature type="coiled-coil region" evidence="1">
    <location>
        <begin position="473"/>
        <end position="508"/>
    </location>
</feature>
<dbReference type="InterPro" id="IPR055130">
    <property type="entry name" value="PreP_C"/>
</dbReference>
<dbReference type="SUPFAM" id="SSF63411">
    <property type="entry name" value="LuxS/MPP-like metallohydrolase"/>
    <property type="match status" value="4"/>
</dbReference>
<dbReference type="Gene3D" id="3.30.830.10">
    <property type="entry name" value="Metalloenzyme, LuxS/M16 peptidase-like"/>
    <property type="match status" value="4"/>
</dbReference>
<dbReference type="GO" id="GO:0004222">
    <property type="term" value="F:metalloendopeptidase activity"/>
    <property type="evidence" value="ECO:0007669"/>
    <property type="project" value="TreeGrafter"/>
</dbReference>
<dbReference type="Pfam" id="PF05193">
    <property type="entry name" value="Peptidase_M16_C"/>
    <property type="match status" value="1"/>
</dbReference>
<name>A0A9D2MS51_9FIRM</name>
<dbReference type="PANTHER" id="PTHR43016">
    <property type="entry name" value="PRESEQUENCE PROTEASE"/>
    <property type="match status" value="1"/>
</dbReference>
<dbReference type="InterPro" id="IPR007863">
    <property type="entry name" value="Peptidase_M16_C"/>
</dbReference>
<dbReference type="AlphaFoldDB" id="A0A9D2MS51"/>
<dbReference type="InterPro" id="IPR011249">
    <property type="entry name" value="Metalloenz_LuxS/M16"/>
</dbReference>
<dbReference type="InterPro" id="IPR011765">
    <property type="entry name" value="Pept_M16_N"/>
</dbReference>
<reference evidence="3" key="2">
    <citation type="submission" date="2021-04" db="EMBL/GenBank/DDBJ databases">
        <authorList>
            <person name="Gilroy R."/>
        </authorList>
    </citation>
    <scope>NUCLEOTIDE SEQUENCE</scope>
    <source>
        <strain evidence="3">USAMLcec3-2134</strain>
    </source>
</reference>
<evidence type="ECO:0000313" key="3">
    <source>
        <dbReference type="EMBL" id="HJB91227.1"/>
    </source>
</evidence>
<feature type="domain" description="Peptidase M16C associated" evidence="2">
    <location>
        <begin position="462"/>
        <end position="712"/>
    </location>
</feature>
<evidence type="ECO:0000313" key="4">
    <source>
        <dbReference type="Proteomes" id="UP000886883"/>
    </source>
</evidence>
<dbReference type="Pfam" id="PF08367">
    <property type="entry name" value="M16C_assoc"/>
    <property type="match status" value="1"/>
</dbReference>
<dbReference type="EMBL" id="DWXE01000026">
    <property type="protein sequence ID" value="HJB91227.1"/>
    <property type="molecule type" value="Genomic_DNA"/>
</dbReference>
<keyword evidence="1" id="KW-0175">Coiled coil</keyword>
<accession>A0A9D2MS51</accession>
<dbReference type="InterPro" id="IPR013578">
    <property type="entry name" value="Peptidase_M16C_assoc"/>
</dbReference>
<evidence type="ECO:0000256" key="1">
    <source>
        <dbReference type="SAM" id="Coils"/>
    </source>
</evidence>
<dbReference type="GO" id="GO:0016485">
    <property type="term" value="P:protein processing"/>
    <property type="evidence" value="ECO:0007669"/>
    <property type="project" value="TreeGrafter"/>
</dbReference>